<dbReference type="PROSITE" id="PS50181">
    <property type="entry name" value="FBOX"/>
    <property type="match status" value="1"/>
</dbReference>
<dbReference type="AlphaFoldDB" id="A3GG13"/>
<dbReference type="CDD" id="cd09917">
    <property type="entry name" value="F-box_SF"/>
    <property type="match status" value="1"/>
</dbReference>
<dbReference type="InterPro" id="IPR003903">
    <property type="entry name" value="UIM_dom"/>
</dbReference>
<dbReference type="OMA" id="IIWNVRE"/>
<feature type="coiled-coil region" evidence="1">
    <location>
        <begin position="637"/>
        <end position="664"/>
    </location>
</feature>
<dbReference type="GO" id="GO:0031146">
    <property type="term" value="P:SCF-dependent proteasomal ubiquitin-dependent protein catabolic process"/>
    <property type="evidence" value="ECO:0007669"/>
    <property type="project" value="TreeGrafter"/>
</dbReference>
<protein>
    <submittedName>
        <fullName evidence="3">F-box ubiquitin ligase</fullName>
    </submittedName>
</protein>
<keyword evidence="4" id="KW-1185">Reference proteome</keyword>
<dbReference type="Pfam" id="PF02809">
    <property type="entry name" value="UIM"/>
    <property type="match status" value="3"/>
</dbReference>
<dbReference type="SUPFAM" id="SSF81383">
    <property type="entry name" value="F-box domain"/>
    <property type="match status" value="1"/>
</dbReference>
<dbReference type="STRING" id="322104.A3GG13"/>
<dbReference type="Gene3D" id="1.20.1280.50">
    <property type="match status" value="1"/>
</dbReference>
<dbReference type="Gene3D" id="2.130.10.10">
    <property type="entry name" value="YVTN repeat-like/Quinoprotein amine dehydrogenase"/>
    <property type="match status" value="1"/>
</dbReference>
<dbReference type="PANTHER" id="PTHR14381:SF1">
    <property type="entry name" value="F-BOX_WD REPEAT-CONTAINING PROTEIN 4"/>
    <property type="match status" value="1"/>
</dbReference>
<comment type="caution">
    <text evidence="3">The sequence shown here is derived from an EMBL/GenBank/DDBJ whole genome shotgun (WGS) entry which is preliminary data.</text>
</comment>
<dbReference type="eggNOG" id="KOG0274">
    <property type="taxonomic scope" value="Eukaryota"/>
</dbReference>
<dbReference type="Proteomes" id="UP000002258">
    <property type="component" value="Chromosome 1"/>
</dbReference>
<dbReference type="OrthoDB" id="2095648at2759"/>
<dbReference type="FunCoup" id="A3GG13">
    <property type="interactions" value="98"/>
</dbReference>
<dbReference type="InParanoid" id="A3GG13"/>
<dbReference type="GeneID" id="4851212"/>
<accession>A3GG13</accession>
<dbReference type="RefSeq" id="XP_001387462.2">
    <property type="nucleotide sequence ID" value="XM_001387425.1"/>
</dbReference>
<proteinExistence type="predicted"/>
<dbReference type="HOGENOM" id="CLU_408316_0_0_1"/>
<dbReference type="EMBL" id="AAVQ01000001">
    <property type="protein sequence ID" value="EAZ63439.2"/>
    <property type="molecule type" value="Genomic_DNA"/>
</dbReference>
<feature type="domain" description="F-box" evidence="2">
    <location>
        <begin position="33"/>
        <end position="79"/>
    </location>
</feature>
<dbReference type="InterPro" id="IPR052301">
    <property type="entry name" value="SCF_F-box/WD-repeat"/>
</dbReference>
<dbReference type="SUPFAM" id="SSF50978">
    <property type="entry name" value="WD40 repeat-like"/>
    <property type="match status" value="1"/>
</dbReference>
<organism evidence="3 4">
    <name type="scientific">Scheffersomyces stipitis (strain ATCC 58785 / CBS 6054 / NBRC 10063 / NRRL Y-11545)</name>
    <name type="common">Yeast</name>
    <name type="synonym">Pichia stipitis</name>
    <dbReference type="NCBI Taxonomy" id="322104"/>
    <lineage>
        <taxon>Eukaryota</taxon>
        <taxon>Fungi</taxon>
        <taxon>Dikarya</taxon>
        <taxon>Ascomycota</taxon>
        <taxon>Saccharomycotina</taxon>
        <taxon>Pichiomycetes</taxon>
        <taxon>Debaryomycetaceae</taxon>
        <taxon>Scheffersomyces</taxon>
    </lineage>
</organism>
<evidence type="ECO:0000313" key="3">
    <source>
        <dbReference type="EMBL" id="EAZ63439.2"/>
    </source>
</evidence>
<evidence type="ECO:0000256" key="1">
    <source>
        <dbReference type="SAM" id="Coils"/>
    </source>
</evidence>
<name>A3GG13_PICST</name>
<sequence length="673" mass="76440">MTLLLAENSQTDHLGNSVVALPRSSFEQSRYSQVSINDLPTELLIHVFSNLDPVYLNTMRLVCKRWNFVINDRQTWINSFNLKFNTPVVFPSLTNSANWMSEYFTRLQVIKNWKKGTALHSSYQLINNEYRFNDCILTNFSGNSGLGRILVFSKKYGNIALSNLKNGKNQSFIPGGNPQAYENLSFALNWNHLLIGKLNGEIHLKNLLTSTSSGSTRSSSTVFADPVSHDKSPVMVVEINSSGTDKYKSKVDVISGSFAGSLKLWNMNGQVVKLIRFPGEIILNVKSNFKKFIVVTTDCCIHIVDYNTYDVVATMELGFSIENHEEPTIHGYYDTFLRVRNTLDVDFGNSNIVVCYQSIVKVFNFKDLNNIHERQVVLPEGVFVIKSKMQTISNNKINGTRNPRIIGGDGLLFANSLSDDTVIIWNVREDENYRPSTITPHCTIRLTFRDIKYTTQGGVFDYILDRNLPFITSIALNSSIIAIGGYNGVANAYDVFTGKFIKEIYVKFPKRFNHMYDELIPITDIKLNDNQQDASGVIVCGDTMQYFQFGETRLTVTGASEGGKKQKANVGSYNKHESKKKIKDGWEDYDTQRWIQKKQQDLFDKYNGQLDEDDDELSLALALSQSVHHNNDDLKIAIELSKQLNEEDRQAAEINDEEDEVMRRVLELSLHEH</sequence>
<keyword evidence="3" id="KW-0436">Ligase</keyword>
<dbReference type="InterPro" id="IPR001810">
    <property type="entry name" value="F-box_dom"/>
</dbReference>
<dbReference type="KEGG" id="pic:PICST_51322"/>
<gene>
    <name evidence="3" type="primary">UFO1</name>
    <name evidence="3" type="ORF">PICST_51322</name>
</gene>
<dbReference type="InterPro" id="IPR015943">
    <property type="entry name" value="WD40/YVTN_repeat-like_dom_sf"/>
</dbReference>
<dbReference type="SMART" id="SM00256">
    <property type="entry name" value="FBOX"/>
    <property type="match status" value="1"/>
</dbReference>
<reference evidence="3 4" key="1">
    <citation type="journal article" date="2007" name="Nat. Biotechnol.">
        <title>Genome sequence of the lignocellulose-bioconverting and xylose-fermenting yeast Pichia stipitis.</title>
        <authorList>
            <person name="Jeffries T.W."/>
            <person name="Grigoriev I.V."/>
            <person name="Grimwood J."/>
            <person name="Laplaza J.M."/>
            <person name="Aerts A."/>
            <person name="Salamov A."/>
            <person name="Schmutz J."/>
            <person name="Lindquist E."/>
            <person name="Dehal P."/>
            <person name="Shapiro H."/>
            <person name="Jin Y.S."/>
            <person name="Passoth V."/>
            <person name="Richardson P.M."/>
        </authorList>
    </citation>
    <scope>NUCLEOTIDE SEQUENCE [LARGE SCALE GENOMIC DNA]</scope>
    <source>
        <strain evidence="4">ATCC 58785 / CBS 6054 / NBRC 10063 / NRRL Y-11545</strain>
    </source>
</reference>
<evidence type="ECO:0000313" key="4">
    <source>
        <dbReference type="Proteomes" id="UP000002258"/>
    </source>
</evidence>
<dbReference type="GO" id="GO:0019005">
    <property type="term" value="C:SCF ubiquitin ligase complex"/>
    <property type="evidence" value="ECO:0007669"/>
    <property type="project" value="TreeGrafter"/>
</dbReference>
<dbReference type="InterPro" id="IPR036047">
    <property type="entry name" value="F-box-like_dom_sf"/>
</dbReference>
<keyword evidence="1" id="KW-0175">Coiled coil</keyword>
<dbReference type="PANTHER" id="PTHR14381">
    <property type="entry name" value="DACTYLIN"/>
    <property type="match status" value="1"/>
</dbReference>
<dbReference type="Pfam" id="PF12937">
    <property type="entry name" value="F-box-like"/>
    <property type="match status" value="1"/>
</dbReference>
<evidence type="ECO:0000259" key="2">
    <source>
        <dbReference type="PROSITE" id="PS50181"/>
    </source>
</evidence>
<dbReference type="GO" id="GO:0016874">
    <property type="term" value="F:ligase activity"/>
    <property type="evidence" value="ECO:0007669"/>
    <property type="project" value="UniProtKB-KW"/>
</dbReference>
<dbReference type="InterPro" id="IPR036322">
    <property type="entry name" value="WD40_repeat_dom_sf"/>
</dbReference>